<dbReference type="Pfam" id="PF22797">
    <property type="entry name" value="SlpA_D2"/>
    <property type="match status" value="1"/>
</dbReference>
<dbReference type="OrthoDB" id="2327165at2"/>
<dbReference type="Proteomes" id="UP000009311">
    <property type="component" value="Unassembled WGS sequence"/>
</dbReference>
<dbReference type="InterPro" id="IPR004903">
    <property type="entry name" value="S-layer_prot"/>
</dbReference>
<dbReference type="STRING" id="1423790.BN53_09580"/>
<dbReference type="eggNOG" id="ENOG50309P7">
    <property type="taxonomic scope" value="Bacteria"/>
</dbReference>
<dbReference type="GO" id="GO:0030115">
    <property type="term" value="C:S-layer"/>
    <property type="evidence" value="ECO:0007669"/>
    <property type="project" value="InterPro"/>
</dbReference>
<proteinExistence type="predicted"/>
<dbReference type="GO" id="GO:0009274">
    <property type="term" value="C:peptidoglycan-based cell wall"/>
    <property type="evidence" value="ECO:0007669"/>
    <property type="project" value="InterPro"/>
</dbReference>
<feature type="domain" description="S-layer protein" evidence="3">
    <location>
        <begin position="174"/>
        <end position="275"/>
    </location>
</feature>
<evidence type="ECO:0000259" key="2">
    <source>
        <dbReference type="Pfam" id="PF03217"/>
    </source>
</evidence>
<protein>
    <submittedName>
        <fullName evidence="4">Surface layer protein HAP50</fullName>
    </submittedName>
</protein>
<evidence type="ECO:0000259" key="3">
    <source>
        <dbReference type="Pfam" id="PF22797"/>
    </source>
</evidence>
<dbReference type="PRINTS" id="PR01729">
    <property type="entry name" value="SURFACELAYER"/>
</dbReference>
<accession>I7IYG1</accession>
<feature type="domain" description="S-layer protein C-terminal" evidence="2">
    <location>
        <begin position="510"/>
        <end position="577"/>
    </location>
</feature>
<keyword evidence="5" id="KW-1185">Reference proteome</keyword>
<name>I7IYG1_9LACO</name>
<evidence type="ECO:0000313" key="5">
    <source>
        <dbReference type="Proteomes" id="UP000009311"/>
    </source>
</evidence>
<dbReference type="Pfam" id="PF03217">
    <property type="entry name" value="SlpA"/>
    <property type="match status" value="2"/>
</dbReference>
<organism evidence="4 5">
    <name type="scientific">Lactobacillus pasteurii DSM 23907 = CRBIP 24.76</name>
    <dbReference type="NCBI Taxonomy" id="1423790"/>
    <lineage>
        <taxon>Bacteria</taxon>
        <taxon>Bacillati</taxon>
        <taxon>Bacillota</taxon>
        <taxon>Bacilli</taxon>
        <taxon>Lactobacillales</taxon>
        <taxon>Lactobacillaceae</taxon>
        <taxon>Lactobacillus</taxon>
    </lineage>
</organism>
<dbReference type="AlphaFoldDB" id="I7IYG1"/>
<feature type="domain" description="S-layer protein C-terminal" evidence="2">
    <location>
        <begin position="391"/>
        <end position="441"/>
    </location>
</feature>
<dbReference type="GO" id="GO:0005199">
    <property type="term" value="F:structural constituent of cell wall"/>
    <property type="evidence" value="ECO:0007669"/>
    <property type="project" value="InterPro"/>
</dbReference>
<evidence type="ECO:0000313" key="4">
    <source>
        <dbReference type="EMBL" id="CCI84447.1"/>
    </source>
</evidence>
<dbReference type="InterPro" id="IPR013783">
    <property type="entry name" value="Ig-like_fold"/>
</dbReference>
<sequence>MKRNSRIISAAAAALLAVSPVVSTGVVSASSTVAVTPENGATAPSTTTKQELNVSLLVNNVSSIANNSQPSSLSVSLVSNYGTPKVNGKVTVYDVKDPSTTVSTLKAGHTYKVKATQVTVSGLTANGVYALSGHGDVTADNYGNINSNLSFTVESDEFTVPDASLTGTPFFTENGATVTSGSITLSKGENNVSSLVSAINKKYKVSIQGTSQGNAATASWSNLASDVRSSLTAAGMTVDSKGNFNAPAAPFTVTVNAYATNGKTAQMPITVTAYNAPADYSNNPVITYNGVKYNHTQTINLAENASFNYIPVGSAVNTTAIAQAFSAAFSGTSTVSLPVSVDASKVNTAVAGSYPVTVTAKNANGYTTTLTFNLTVGAKAPKTIQTSDGSAAPIYSFNGNAVSNTGRTIANGTKVATFKTITVNGVSYTQINSATSNEYVETKFVNGSQAEDGDIVTGPVMHESIAYDSKGNSTGVVYKDYETIKYVNKVVKINGKTYYKIAGKDQYVRVTNITGTPRKLTHNSYIYRTSTKRTTFKGRWKLYRGEKIVTYGGSYTFKNGKTYFRIGGPAKQYIRVANVR</sequence>
<evidence type="ECO:0000256" key="1">
    <source>
        <dbReference type="SAM" id="SignalP"/>
    </source>
</evidence>
<dbReference type="InterPro" id="IPR024968">
    <property type="entry name" value="SlpA_C_lactobacillus"/>
</dbReference>
<gene>
    <name evidence="4" type="ORF">BN53_09580</name>
</gene>
<feature type="signal peptide" evidence="1">
    <location>
        <begin position="1"/>
        <end position="24"/>
    </location>
</feature>
<feature type="chain" id="PRO_5039483751" evidence="1">
    <location>
        <begin position="25"/>
        <end position="580"/>
    </location>
</feature>
<keyword evidence="1" id="KW-0732">Signal</keyword>
<reference evidence="4 5" key="1">
    <citation type="submission" date="2012-06" db="EMBL/GenBank/DDBJ databases">
        <title>Draft Genome Sequence of Lactobacillus pasteurii CRBIP 24.76T.</title>
        <authorList>
            <person name="Cousin S."/>
            <person name="Bouchier C."/>
            <person name="Loux V."/>
            <person name="Ma L."/>
            <person name="Creno S."/>
            <person name="Bizet C."/>
            <person name="Clermont D."/>
        </authorList>
    </citation>
    <scope>NUCLEOTIDE SEQUENCE [LARGE SCALE GENOMIC DNA]</scope>
    <source>
        <strain evidence="5">CRBIP 24.76T</strain>
    </source>
</reference>
<dbReference type="PATRIC" id="fig|1423790.3.peg.1088"/>
<dbReference type="InterPro" id="IPR055005">
    <property type="entry name" value="SlpA_D2"/>
</dbReference>
<dbReference type="RefSeq" id="WP_009558996.1">
    <property type="nucleotide sequence ID" value="NZ_AYZN01000022.1"/>
</dbReference>
<dbReference type="EMBL" id="CAKD01000002">
    <property type="protein sequence ID" value="CCI84447.1"/>
    <property type="molecule type" value="Genomic_DNA"/>
</dbReference>
<dbReference type="Gene3D" id="2.60.40.10">
    <property type="entry name" value="Immunoglobulins"/>
    <property type="match status" value="1"/>
</dbReference>
<dbReference type="SMR" id="I7IYG1"/>
<comment type="caution">
    <text evidence="4">The sequence shown here is derived from an EMBL/GenBank/DDBJ whole genome shotgun (WGS) entry which is preliminary data.</text>
</comment>